<dbReference type="KEGG" id="aht:ANTHELSMS3_02169"/>
<evidence type="ECO:0000313" key="2">
    <source>
        <dbReference type="Proteomes" id="UP000203589"/>
    </source>
</evidence>
<name>A0A222E3R8_9RHOB</name>
<dbReference type="OrthoDB" id="7864575at2"/>
<gene>
    <name evidence="1" type="ORF">ANTHELSMS3_02169</name>
</gene>
<reference evidence="1 2" key="1">
    <citation type="submission" date="2017-07" db="EMBL/GenBank/DDBJ databases">
        <title>Genome Sequence of Antarctobacter heliothermus Strain SMS3 Isolated from a culture of the Diatom Skeletonema marinoi.</title>
        <authorList>
            <person name="Topel M."/>
            <person name="Pinder M.I.M."/>
            <person name="Johansson O.N."/>
            <person name="Kourtchenko O."/>
            <person name="Godhe A."/>
            <person name="Clarke A.K."/>
        </authorList>
    </citation>
    <scope>NUCLEOTIDE SEQUENCE [LARGE SCALE GENOMIC DNA]</scope>
    <source>
        <strain evidence="1 2">SMS3</strain>
    </source>
</reference>
<dbReference type="AlphaFoldDB" id="A0A222E3R8"/>
<evidence type="ECO:0000313" key="1">
    <source>
        <dbReference type="EMBL" id="ASP20847.1"/>
    </source>
</evidence>
<organism evidence="1 2">
    <name type="scientific">Antarctobacter heliothermus</name>
    <dbReference type="NCBI Taxonomy" id="74033"/>
    <lineage>
        <taxon>Bacteria</taxon>
        <taxon>Pseudomonadati</taxon>
        <taxon>Pseudomonadota</taxon>
        <taxon>Alphaproteobacteria</taxon>
        <taxon>Rhodobacterales</taxon>
        <taxon>Roseobacteraceae</taxon>
        <taxon>Antarctobacter</taxon>
    </lineage>
</organism>
<dbReference type="Proteomes" id="UP000203589">
    <property type="component" value="Chromosome"/>
</dbReference>
<protein>
    <submittedName>
        <fullName evidence="1">Uncharacterized protein</fullName>
    </submittedName>
</protein>
<sequence length="185" mass="20471">MSKPDVKSTFATPNGLTFWMDYRGPGEMPTIRTKDTAIWIRFLPEQFRSKQAFLMACDGGTWLFTCPAASSMLDTSEYEDLRARNPDLDMAIAGIARSYAWIERLRGNSGVKEHEVNANAGFNDRAQQSRITDLFCDLMAWSALNGPAALARGGYIHSDLTLQPGLVGFDKPLQARLDAGEFIGV</sequence>
<dbReference type="RefSeq" id="WP_094034855.1">
    <property type="nucleotide sequence ID" value="NZ_CP022540.1"/>
</dbReference>
<accession>A0A222E3R8</accession>
<dbReference type="EMBL" id="CP022540">
    <property type="protein sequence ID" value="ASP20847.1"/>
    <property type="molecule type" value="Genomic_DNA"/>
</dbReference>
<keyword evidence="2" id="KW-1185">Reference proteome</keyword>
<proteinExistence type="predicted"/>